<evidence type="ECO:0000256" key="1">
    <source>
        <dbReference type="SAM" id="MobiDB-lite"/>
    </source>
</evidence>
<evidence type="ECO:0000313" key="2">
    <source>
        <dbReference type="EMBL" id="CAB4784949.1"/>
    </source>
</evidence>
<sequence length="85" mass="8351">MFSLNVPLAIATSCGTYATAPGHVVIASMGGSPEIVTLPFAGGRIPSKISTMVVLPAPDGPTNATNAPLVISSDTSRTAGSALPG</sequence>
<reference evidence="2" key="1">
    <citation type="submission" date="2020-05" db="EMBL/GenBank/DDBJ databases">
        <authorList>
            <person name="Chiriac C."/>
            <person name="Salcher M."/>
            <person name="Ghai R."/>
            <person name="Kavagutti S V."/>
        </authorList>
    </citation>
    <scope>NUCLEOTIDE SEQUENCE</scope>
</reference>
<protein>
    <submittedName>
        <fullName evidence="2">Unannotated protein</fullName>
    </submittedName>
</protein>
<gene>
    <name evidence="2" type="ORF">UFOPK2894_01440</name>
</gene>
<organism evidence="2">
    <name type="scientific">freshwater metagenome</name>
    <dbReference type="NCBI Taxonomy" id="449393"/>
    <lineage>
        <taxon>unclassified sequences</taxon>
        <taxon>metagenomes</taxon>
        <taxon>ecological metagenomes</taxon>
    </lineage>
</organism>
<feature type="region of interest" description="Disordered" evidence="1">
    <location>
        <begin position="64"/>
        <end position="85"/>
    </location>
</feature>
<dbReference type="EMBL" id="CAEZZQ010000121">
    <property type="protein sequence ID" value="CAB4784949.1"/>
    <property type="molecule type" value="Genomic_DNA"/>
</dbReference>
<accession>A0A6J6WM09</accession>
<feature type="compositionally biased region" description="Polar residues" evidence="1">
    <location>
        <begin position="64"/>
        <end position="79"/>
    </location>
</feature>
<dbReference type="AlphaFoldDB" id="A0A6J6WM09"/>
<proteinExistence type="predicted"/>
<name>A0A6J6WM09_9ZZZZ</name>